<dbReference type="GO" id="GO:0016787">
    <property type="term" value="F:hydrolase activity"/>
    <property type="evidence" value="ECO:0007669"/>
    <property type="project" value="UniProtKB-KW"/>
</dbReference>
<feature type="domain" description="Sulfatase N-terminal" evidence="5">
    <location>
        <begin position="5"/>
        <end position="354"/>
    </location>
</feature>
<evidence type="ECO:0000256" key="3">
    <source>
        <dbReference type="PIRSR" id="PIRSR600917-52"/>
    </source>
</evidence>
<dbReference type="SUPFAM" id="SSF53649">
    <property type="entry name" value="Alkaline phosphatase-like"/>
    <property type="match status" value="1"/>
</dbReference>
<protein>
    <submittedName>
        <fullName evidence="6">Sulfatase-like hydrolase/transferase</fullName>
    </submittedName>
</protein>
<dbReference type="RefSeq" id="WP_318247892.1">
    <property type="nucleotide sequence ID" value="NZ_JAIVEF010000003.1"/>
</dbReference>
<comment type="caution">
    <text evidence="6">The sequence shown here is derived from an EMBL/GenBank/DDBJ whole genome shotgun (WGS) entry which is preliminary data.</text>
</comment>
<name>A0ABD5Q9V3_9EURY</name>
<evidence type="ECO:0000256" key="2">
    <source>
        <dbReference type="ARBA" id="ARBA00022801"/>
    </source>
</evidence>
<evidence type="ECO:0000256" key="4">
    <source>
        <dbReference type="SAM" id="MobiDB-lite"/>
    </source>
</evidence>
<dbReference type="Pfam" id="PF00884">
    <property type="entry name" value="Sulfatase"/>
    <property type="match status" value="1"/>
</dbReference>
<evidence type="ECO:0000313" key="6">
    <source>
        <dbReference type="EMBL" id="MFC4986463.1"/>
    </source>
</evidence>
<dbReference type="GO" id="GO:0046872">
    <property type="term" value="F:metal ion binding"/>
    <property type="evidence" value="ECO:0007669"/>
    <property type="project" value="UniProtKB-KW"/>
</dbReference>
<accession>A0ABD5Q9V3</accession>
<proteinExistence type="predicted"/>
<dbReference type="InterPro" id="IPR017850">
    <property type="entry name" value="Alkaline_phosphatase_core_sf"/>
</dbReference>
<evidence type="ECO:0000256" key="1">
    <source>
        <dbReference type="ARBA" id="ARBA00022723"/>
    </source>
</evidence>
<sequence length="474" mass="53272">MADRPNVLLITTDQHRGSAIGADPAVPRDGHGDPLVHTPTLDSLVGEGAMFSRAYTPAPSSIPARRCLWTGRRPANVDATTYHGRPWTFEPTLAGLLREAGYRTRLTGKTHAIPAGNRIGFEETVLHTGLSGREDDYSRWLARERDGADEIGHGVGRNSWDARPWHVDERAHPTVWTTDRAIEFLADRDPTRPFFHYVSYVRPHQPYDPPRAAWEHYDGREIPEPPVGDWAREIYGDRVPAHPPTNAWLADLPREVVRRARVGYYGSVTHVDRQIGRLLRAVDLEDTLVIFASDHGDMLGDHDLWRKTFAYEGSARVPLIVRPPGRDERARGRRISRPVGLEDLLPTILEVAGVEVPGSVDGRSLWPLLDGDAEWRSHYHGEHGPTYDPETGTQFLVSEDAKYVWHPTTGDELLFDLADDPLETRNLAGERPDELMTWRDRLVDRLAGRPEGFTDGDRLTPVTAEEGWNRTGSS</sequence>
<feature type="region of interest" description="Disordered" evidence="4">
    <location>
        <begin position="449"/>
        <end position="474"/>
    </location>
</feature>
<evidence type="ECO:0000259" key="5">
    <source>
        <dbReference type="Pfam" id="PF00884"/>
    </source>
</evidence>
<dbReference type="Gene3D" id="3.40.720.10">
    <property type="entry name" value="Alkaline Phosphatase, subunit A"/>
    <property type="match status" value="1"/>
</dbReference>
<dbReference type="EMBL" id="JBHSJG010000005">
    <property type="protein sequence ID" value="MFC4986463.1"/>
    <property type="molecule type" value="Genomic_DNA"/>
</dbReference>
<evidence type="ECO:0000313" key="7">
    <source>
        <dbReference type="Proteomes" id="UP001595925"/>
    </source>
</evidence>
<dbReference type="InterPro" id="IPR000917">
    <property type="entry name" value="Sulfatase_N"/>
</dbReference>
<organism evidence="6 7">
    <name type="scientific">Saliphagus infecundisoli</name>
    <dbReference type="NCBI Taxonomy" id="1849069"/>
    <lineage>
        <taxon>Archaea</taxon>
        <taxon>Methanobacteriati</taxon>
        <taxon>Methanobacteriota</taxon>
        <taxon>Stenosarchaea group</taxon>
        <taxon>Halobacteria</taxon>
        <taxon>Halobacteriales</taxon>
        <taxon>Natrialbaceae</taxon>
        <taxon>Saliphagus</taxon>
    </lineage>
</organism>
<dbReference type="PANTHER" id="PTHR45953">
    <property type="entry name" value="IDURONATE 2-SULFATASE"/>
    <property type="match status" value="1"/>
</dbReference>
<dbReference type="Proteomes" id="UP001595925">
    <property type="component" value="Unassembled WGS sequence"/>
</dbReference>
<keyword evidence="1" id="KW-0479">Metal-binding</keyword>
<dbReference type="PANTHER" id="PTHR45953:SF1">
    <property type="entry name" value="IDURONATE 2-SULFATASE"/>
    <property type="match status" value="1"/>
</dbReference>
<keyword evidence="2" id="KW-0378">Hydrolase</keyword>
<reference evidence="6 7" key="1">
    <citation type="journal article" date="2019" name="Int. J. Syst. Evol. Microbiol.">
        <title>The Global Catalogue of Microorganisms (GCM) 10K type strain sequencing project: providing services to taxonomists for standard genome sequencing and annotation.</title>
        <authorList>
            <consortium name="The Broad Institute Genomics Platform"/>
            <consortium name="The Broad Institute Genome Sequencing Center for Infectious Disease"/>
            <person name="Wu L."/>
            <person name="Ma J."/>
        </authorList>
    </citation>
    <scope>NUCLEOTIDE SEQUENCE [LARGE SCALE GENOMIC DNA]</scope>
    <source>
        <strain evidence="6 7">CGMCC 1.15824</strain>
    </source>
</reference>
<comment type="PTM">
    <text evidence="3">The conversion to 3-oxoalanine (also known as C-formylglycine, FGly), of a serine or cysteine residue in prokaryotes and of a cysteine residue in eukaryotes, is critical for catalytic activity.</text>
</comment>
<gene>
    <name evidence="6" type="ORF">ACFPFO_01460</name>
</gene>
<keyword evidence="7" id="KW-1185">Reference proteome</keyword>
<dbReference type="AlphaFoldDB" id="A0ABD5Q9V3"/>
<feature type="modified residue" description="3-oxoalanine (Ser)" evidence="3">
    <location>
        <position position="61"/>
    </location>
</feature>